<comment type="caution">
    <text evidence="1">The sequence shown here is derived from an EMBL/GenBank/DDBJ whole genome shotgun (WGS) entry which is preliminary data.</text>
</comment>
<gene>
    <name evidence="1" type="ORF">L596_020384</name>
</gene>
<reference evidence="1 2" key="1">
    <citation type="journal article" date="2015" name="Genome Biol.">
        <title>Comparative genomics of Steinernema reveals deeply conserved gene regulatory networks.</title>
        <authorList>
            <person name="Dillman A.R."/>
            <person name="Macchietto M."/>
            <person name="Porter C.F."/>
            <person name="Rogers A."/>
            <person name="Williams B."/>
            <person name="Antoshechkin I."/>
            <person name="Lee M.M."/>
            <person name="Goodwin Z."/>
            <person name="Lu X."/>
            <person name="Lewis E.E."/>
            <person name="Goodrich-Blair H."/>
            <person name="Stock S.P."/>
            <person name="Adams B.J."/>
            <person name="Sternberg P.W."/>
            <person name="Mortazavi A."/>
        </authorList>
    </citation>
    <scope>NUCLEOTIDE SEQUENCE [LARGE SCALE GENOMIC DNA]</scope>
    <source>
        <strain evidence="1 2">ALL</strain>
    </source>
</reference>
<sequence length="99" mass="11321">MLDHTHSGTSIPRFLFLSENGASGKSPLLLEERRKNVVKRVRHAVPHVKEVDDLLYIALSTRHKRSLLPPSVQRPSRLTSFRHFFPGGDRVVARFLRSP</sequence>
<organism evidence="1 2">
    <name type="scientific">Steinernema carpocapsae</name>
    <name type="common">Entomopathogenic nematode</name>
    <dbReference type="NCBI Taxonomy" id="34508"/>
    <lineage>
        <taxon>Eukaryota</taxon>
        <taxon>Metazoa</taxon>
        <taxon>Ecdysozoa</taxon>
        <taxon>Nematoda</taxon>
        <taxon>Chromadorea</taxon>
        <taxon>Rhabditida</taxon>
        <taxon>Tylenchina</taxon>
        <taxon>Panagrolaimomorpha</taxon>
        <taxon>Strongyloidoidea</taxon>
        <taxon>Steinernematidae</taxon>
        <taxon>Steinernema</taxon>
    </lineage>
</organism>
<dbReference type="AlphaFoldDB" id="A0A4U5MTD0"/>
<protein>
    <submittedName>
        <fullName evidence="1">Uncharacterized protein</fullName>
    </submittedName>
</protein>
<dbReference type="Proteomes" id="UP000298663">
    <property type="component" value="Unassembled WGS sequence"/>
</dbReference>
<dbReference type="EMBL" id="AZBU02000006">
    <property type="protein sequence ID" value="TKR73016.1"/>
    <property type="molecule type" value="Genomic_DNA"/>
</dbReference>
<accession>A0A4U5MTD0</accession>
<name>A0A4U5MTD0_STECR</name>
<evidence type="ECO:0000313" key="2">
    <source>
        <dbReference type="Proteomes" id="UP000298663"/>
    </source>
</evidence>
<proteinExistence type="predicted"/>
<keyword evidence="2" id="KW-1185">Reference proteome</keyword>
<reference evidence="1 2" key="2">
    <citation type="journal article" date="2019" name="G3 (Bethesda)">
        <title>Hybrid Assembly of the Genome of the Entomopathogenic Nematode Steinernema carpocapsae Identifies the X-Chromosome.</title>
        <authorList>
            <person name="Serra L."/>
            <person name="Macchietto M."/>
            <person name="Macias-Munoz A."/>
            <person name="McGill C.J."/>
            <person name="Rodriguez I.M."/>
            <person name="Rodriguez B."/>
            <person name="Murad R."/>
            <person name="Mortazavi A."/>
        </authorList>
    </citation>
    <scope>NUCLEOTIDE SEQUENCE [LARGE SCALE GENOMIC DNA]</scope>
    <source>
        <strain evidence="1 2">ALL</strain>
    </source>
</reference>
<evidence type="ECO:0000313" key="1">
    <source>
        <dbReference type="EMBL" id="TKR73016.1"/>
    </source>
</evidence>